<dbReference type="Proteomes" id="UP000295636">
    <property type="component" value="Unassembled WGS sequence"/>
</dbReference>
<comment type="caution">
    <text evidence="3">The sequence shown here is derived from an EMBL/GenBank/DDBJ whole genome shotgun (WGS) entry which is preliminary data.</text>
</comment>
<dbReference type="SUPFAM" id="SSF54909">
    <property type="entry name" value="Dimeric alpha+beta barrel"/>
    <property type="match status" value="1"/>
</dbReference>
<dbReference type="PANTHER" id="PTHR37828:SF1">
    <property type="entry name" value="YCII-RELATED DOMAIN-CONTAINING PROTEIN"/>
    <property type="match status" value="1"/>
</dbReference>
<evidence type="ECO:0000313" key="3">
    <source>
        <dbReference type="EMBL" id="TDF99192.1"/>
    </source>
</evidence>
<comment type="similarity">
    <text evidence="1">Belongs to the YciI family.</text>
</comment>
<sequence length="92" mass="10398">MKYFACFLPIISPEKSQQFRPQHLEYLEKGRNEGKIFANGKFADGSGGLVIYIAESSDEVVELARQDPYVSSGARGYEIHEWEMVTKAVIPK</sequence>
<accession>A0A4R5KUK1</accession>
<dbReference type="InterPro" id="IPR011008">
    <property type="entry name" value="Dimeric_a/b-barrel"/>
</dbReference>
<reference evidence="3 4" key="1">
    <citation type="submission" date="2019-03" db="EMBL/GenBank/DDBJ databases">
        <title>This is whole genome sequence of Paenibacillus sp MS74 strain.</title>
        <authorList>
            <person name="Trinh H.N."/>
        </authorList>
    </citation>
    <scope>NUCLEOTIDE SEQUENCE [LARGE SCALE GENOMIC DNA]</scope>
    <source>
        <strain evidence="3 4">MS74</strain>
    </source>
</reference>
<evidence type="ECO:0000256" key="1">
    <source>
        <dbReference type="ARBA" id="ARBA00007689"/>
    </source>
</evidence>
<feature type="domain" description="YCII-related" evidence="2">
    <location>
        <begin position="14"/>
        <end position="83"/>
    </location>
</feature>
<evidence type="ECO:0000259" key="2">
    <source>
        <dbReference type="Pfam" id="PF03795"/>
    </source>
</evidence>
<protein>
    <recommendedName>
        <fullName evidence="2">YCII-related domain-containing protein</fullName>
    </recommendedName>
</protein>
<name>A0A4R5KUK1_9BACL</name>
<evidence type="ECO:0000313" key="4">
    <source>
        <dbReference type="Proteomes" id="UP000295636"/>
    </source>
</evidence>
<proteinExistence type="inferred from homology"/>
<dbReference type="AlphaFoldDB" id="A0A4R5KUK1"/>
<dbReference type="Pfam" id="PF03795">
    <property type="entry name" value="YCII"/>
    <property type="match status" value="1"/>
</dbReference>
<dbReference type="Gene3D" id="3.30.70.1060">
    <property type="entry name" value="Dimeric alpha+beta barrel"/>
    <property type="match status" value="1"/>
</dbReference>
<dbReference type="RefSeq" id="WP_133225730.1">
    <property type="nucleotide sequence ID" value="NZ_SMRT01000002.1"/>
</dbReference>
<gene>
    <name evidence="3" type="ORF">E1757_04835</name>
</gene>
<dbReference type="PANTHER" id="PTHR37828">
    <property type="entry name" value="GSR2449 PROTEIN"/>
    <property type="match status" value="1"/>
</dbReference>
<dbReference type="EMBL" id="SMRT01000002">
    <property type="protein sequence ID" value="TDF99192.1"/>
    <property type="molecule type" value="Genomic_DNA"/>
</dbReference>
<dbReference type="OrthoDB" id="162319at2"/>
<organism evidence="3 4">
    <name type="scientific">Paenibacillus piri</name>
    <dbReference type="NCBI Taxonomy" id="2547395"/>
    <lineage>
        <taxon>Bacteria</taxon>
        <taxon>Bacillati</taxon>
        <taxon>Bacillota</taxon>
        <taxon>Bacilli</taxon>
        <taxon>Bacillales</taxon>
        <taxon>Paenibacillaceae</taxon>
        <taxon>Paenibacillus</taxon>
    </lineage>
</organism>
<keyword evidence="4" id="KW-1185">Reference proteome</keyword>
<dbReference type="InterPro" id="IPR005545">
    <property type="entry name" value="YCII"/>
</dbReference>